<keyword evidence="3" id="KW-1185">Reference proteome</keyword>
<dbReference type="Proteomes" id="UP000321832">
    <property type="component" value="Unassembled WGS sequence"/>
</dbReference>
<dbReference type="Gene3D" id="3.90.180.10">
    <property type="entry name" value="Medium-chain alcohol dehydrogenases, catalytic domain"/>
    <property type="match status" value="1"/>
</dbReference>
<dbReference type="PANTHER" id="PTHR43677:SF4">
    <property type="entry name" value="QUINONE OXIDOREDUCTASE-LIKE PROTEIN 2"/>
    <property type="match status" value="1"/>
</dbReference>
<dbReference type="GO" id="GO:0016491">
    <property type="term" value="F:oxidoreductase activity"/>
    <property type="evidence" value="ECO:0007669"/>
    <property type="project" value="InterPro"/>
</dbReference>
<dbReference type="SMART" id="SM00829">
    <property type="entry name" value="PKS_ER"/>
    <property type="match status" value="1"/>
</dbReference>
<protein>
    <submittedName>
        <fullName evidence="2">Zinc-binding dehydrogenase</fullName>
    </submittedName>
</protein>
<comment type="caution">
    <text evidence="2">The sequence shown here is derived from an EMBL/GenBank/DDBJ whole genome shotgun (WGS) entry which is preliminary data.</text>
</comment>
<reference evidence="2 3" key="1">
    <citation type="submission" date="2019-08" db="EMBL/GenBank/DDBJ databases">
        <authorList>
            <person name="Khan S.A."/>
            <person name="Jeon C.O."/>
            <person name="Jeong S.E."/>
        </authorList>
    </citation>
    <scope>NUCLEOTIDE SEQUENCE [LARGE SCALE GENOMIC DNA]</scope>
    <source>
        <strain evidence="3">IMCC1728</strain>
    </source>
</reference>
<dbReference type="InterPro" id="IPR013149">
    <property type="entry name" value="ADH-like_C"/>
</dbReference>
<dbReference type="InterPro" id="IPR020843">
    <property type="entry name" value="ER"/>
</dbReference>
<evidence type="ECO:0000313" key="3">
    <source>
        <dbReference type="Proteomes" id="UP000321832"/>
    </source>
</evidence>
<dbReference type="PANTHER" id="PTHR43677">
    <property type="entry name" value="SHORT-CHAIN DEHYDROGENASE/REDUCTASE"/>
    <property type="match status" value="1"/>
</dbReference>
<dbReference type="EMBL" id="VOPW01000001">
    <property type="protein sequence ID" value="TXC66098.1"/>
    <property type="molecule type" value="Genomic_DNA"/>
</dbReference>
<dbReference type="Gene3D" id="3.40.50.720">
    <property type="entry name" value="NAD(P)-binding Rossmann-like Domain"/>
    <property type="match status" value="1"/>
</dbReference>
<dbReference type="Pfam" id="PF00107">
    <property type="entry name" value="ADH_zinc_N"/>
    <property type="match status" value="1"/>
</dbReference>
<dbReference type="SUPFAM" id="SSF51735">
    <property type="entry name" value="NAD(P)-binding Rossmann-fold domains"/>
    <property type="match status" value="1"/>
</dbReference>
<proteinExistence type="predicted"/>
<dbReference type="AlphaFoldDB" id="A0A5C6U334"/>
<accession>A0A5C6U334</accession>
<organism evidence="2 3">
    <name type="scientific">Piscinibacter aquaticus</name>
    <dbReference type="NCBI Taxonomy" id="392597"/>
    <lineage>
        <taxon>Bacteria</taxon>
        <taxon>Pseudomonadati</taxon>
        <taxon>Pseudomonadota</taxon>
        <taxon>Betaproteobacteria</taxon>
        <taxon>Burkholderiales</taxon>
        <taxon>Sphaerotilaceae</taxon>
        <taxon>Piscinibacter</taxon>
    </lineage>
</organism>
<feature type="domain" description="Enoyl reductase (ER)" evidence="1">
    <location>
        <begin position="1"/>
        <end position="132"/>
    </location>
</feature>
<gene>
    <name evidence="2" type="ORF">FSC37_09635</name>
</gene>
<name>A0A5C6U334_9BURK</name>
<dbReference type="InterPro" id="IPR036291">
    <property type="entry name" value="NAD(P)-bd_dom_sf"/>
</dbReference>
<evidence type="ECO:0000259" key="1">
    <source>
        <dbReference type="SMART" id="SM00829"/>
    </source>
</evidence>
<sequence>MAVAGGSFASHVIARAELVQPLPGDVDVAEGAAFSIAYLTAEFCLGHLARLKAGQHVLIHAAAGGVGMAAVRLAQRAGAVVHATAGSEWKRELLRDMGVQHVHDSRSGAFAPQVLEATGAGVSMWYSTRCRAS</sequence>
<evidence type="ECO:0000313" key="2">
    <source>
        <dbReference type="EMBL" id="TXC66098.1"/>
    </source>
</evidence>
<dbReference type="InterPro" id="IPR051397">
    <property type="entry name" value="Zn-ADH-like_protein"/>
</dbReference>